<protein>
    <submittedName>
        <fullName evidence="2">Uncharacterized protein</fullName>
    </submittedName>
</protein>
<dbReference type="RefSeq" id="WP_345400630.1">
    <property type="nucleotide sequence ID" value="NZ_BAABHG010000011.1"/>
</dbReference>
<reference evidence="3" key="1">
    <citation type="journal article" date="2019" name="Int. J. Syst. Evol. Microbiol.">
        <title>The Global Catalogue of Microorganisms (GCM) 10K type strain sequencing project: providing services to taxonomists for standard genome sequencing and annotation.</title>
        <authorList>
            <consortium name="The Broad Institute Genomics Platform"/>
            <consortium name="The Broad Institute Genome Sequencing Center for Infectious Disease"/>
            <person name="Wu L."/>
            <person name="Ma J."/>
        </authorList>
    </citation>
    <scope>NUCLEOTIDE SEQUENCE [LARGE SCALE GENOMIC DNA]</scope>
    <source>
        <strain evidence="3">CGMCC 4.7643</strain>
    </source>
</reference>
<keyword evidence="1" id="KW-1133">Transmembrane helix</keyword>
<feature type="transmembrane region" description="Helical" evidence="1">
    <location>
        <begin position="85"/>
        <end position="105"/>
    </location>
</feature>
<keyword evidence="3" id="KW-1185">Reference proteome</keyword>
<keyword evidence="1" id="KW-0812">Transmembrane</keyword>
<comment type="caution">
    <text evidence="2">The sequence shown here is derived from an EMBL/GenBank/DDBJ whole genome shotgun (WGS) entry which is preliminary data.</text>
</comment>
<keyword evidence="1" id="KW-0472">Membrane</keyword>
<sequence length="177" mass="18677">MSGRDQAPKKRRRTWKDHLGLGLVVLMPVGPVLVGVSLATGNWLLPAIALPAIPAVTLLAGTLARTRAAAALGSVARTGFVVDTVTLLGLFLGAVAGIALIWFGIRFNLSAKSCDPATYDCVTRGPSAGSATGRELRRLLLSLILIAPGATLLFLSSRGLWRWLRVPAESADPDRDE</sequence>
<evidence type="ECO:0000313" key="2">
    <source>
        <dbReference type="EMBL" id="MFD2463588.1"/>
    </source>
</evidence>
<evidence type="ECO:0000256" key="1">
    <source>
        <dbReference type="SAM" id="Phobius"/>
    </source>
</evidence>
<proteinExistence type="predicted"/>
<feature type="transmembrane region" description="Helical" evidence="1">
    <location>
        <begin position="136"/>
        <end position="155"/>
    </location>
</feature>
<dbReference type="Proteomes" id="UP001597419">
    <property type="component" value="Unassembled WGS sequence"/>
</dbReference>
<dbReference type="EMBL" id="JBHUKU010000021">
    <property type="protein sequence ID" value="MFD2463588.1"/>
    <property type="molecule type" value="Genomic_DNA"/>
</dbReference>
<accession>A0ABW5GRT2</accession>
<evidence type="ECO:0000313" key="3">
    <source>
        <dbReference type="Proteomes" id="UP001597419"/>
    </source>
</evidence>
<feature type="transmembrane region" description="Helical" evidence="1">
    <location>
        <begin position="20"/>
        <end position="38"/>
    </location>
</feature>
<gene>
    <name evidence="2" type="ORF">ACFSYJ_33585</name>
</gene>
<organism evidence="2 3">
    <name type="scientific">Amycolatopsis samaneae</name>
    <dbReference type="NCBI Taxonomy" id="664691"/>
    <lineage>
        <taxon>Bacteria</taxon>
        <taxon>Bacillati</taxon>
        <taxon>Actinomycetota</taxon>
        <taxon>Actinomycetes</taxon>
        <taxon>Pseudonocardiales</taxon>
        <taxon>Pseudonocardiaceae</taxon>
        <taxon>Amycolatopsis</taxon>
    </lineage>
</organism>
<name>A0ABW5GRT2_9PSEU</name>
<feature type="transmembrane region" description="Helical" evidence="1">
    <location>
        <begin position="44"/>
        <end position="64"/>
    </location>
</feature>